<gene>
    <name evidence="2" type="ORF">FF011L_38000</name>
</gene>
<dbReference type="EMBL" id="CP036262">
    <property type="protein sequence ID" value="QDS95016.1"/>
    <property type="molecule type" value="Genomic_DNA"/>
</dbReference>
<evidence type="ECO:0000313" key="3">
    <source>
        <dbReference type="Proteomes" id="UP000320672"/>
    </source>
</evidence>
<name>A0A517MJE0_9BACT</name>
<sequence>MPIYEYDCQTCKHPVEVLLNRADETPECPDCGGEKLTRLLSVPATPSVRSGSGSLPVAAESCAAPRCCGGGCQ</sequence>
<evidence type="ECO:0000313" key="2">
    <source>
        <dbReference type="EMBL" id="QDS95016.1"/>
    </source>
</evidence>
<protein>
    <submittedName>
        <fullName evidence="2">Zinc ribbon domain protein</fullName>
    </submittedName>
</protein>
<feature type="domain" description="Putative regulatory protein FmdB zinc ribbon" evidence="1">
    <location>
        <begin position="1"/>
        <end position="41"/>
    </location>
</feature>
<reference evidence="2 3" key="1">
    <citation type="submission" date="2019-02" db="EMBL/GenBank/DDBJ databases">
        <title>Deep-cultivation of Planctomycetes and their phenomic and genomic characterization uncovers novel biology.</title>
        <authorList>
            <person name="Wiegand S."/>
            <person name="Jogler M."/>
            <person name="Boedeker C."/>
            <person name="Pinto D."/>
            <person name="Vollmers J."/>
            <person name="Rivas-Marin E."/>
            <person name="Kohn T."/>
            <person name="Peeters S.H."/>
            <person name="Heuer A."/>
            <person name="Rast P."/>
            <person name="Oberbeckmann S."/>
            <person name="Bunk B."/>
            <person name="Jeske O."/>
            <person name="Meyerdierks A."/>
            <person name="Storesund J.E."/>
            <person name="Kallscheuer N."/>
            <person name="Luecker S."/>
            <person name="Lage O.M."/>
            <person name="Pohl T."/>
            <person name="Merkel B.J."/>
            <person name="Hornburger P."/>
            <person name="Mueller R.-W."/>
            <person name="Bruemmer F."/>
            <person name="Labrenz M."/>
            <person name="Spormann A.M."/>
            <person name="Op den Camp H."/>
            <person name="Overmann J."/>
            <person name="Amann R."/>
            <person name="Jetten M.S.M."/>
            <person name="Mascher T."/>
            <person name="Medema M.H."/>
            <person name="Devos D.P."/>
            <person name="Kaster A.-K."/>
            <person name="Ovreas L."/>
            <person name="Rohde M."/>
            <person name="Galperin M.Y."/>
            <person name="Jogler C."/>
        </authorList>
    </citation>
    <scope>NUCLEOTIDE SEQUENCE [LARGE SCALE GENOMIC DNA]</scope>
    <source>
        <strain evidence="2 3">FF011L</strain>
    </source>
</reference>
<dbReference type="Pfam" id="PF09723">
    <property type="entry name" value="Zn_ribbon_8"/>
    <property type="match status" value="1"/>
</dbReference>
<dbReference type="OrthoDB" id="9813321at2"/>
<keyword evidence="3" id="KW-1185">Reference proteome</keyword>
<dbReference type="NCBIfam" id="TIGR02605">
    <property type="entry name" value="CxxC_CxxC_SSSS"/>
    <property type="match status" value="1"/>
</dbReference>
<organism evidence="2 3">
    <name type="scientific">Roseimaritima multifibrata</name>
    <dbReference type="NCBI Taxonomy" id="1930274"/>
    <lineage>
        <taxon>Bacteria</taxon>
        <taxon>Pseudomonadati</taxon>
        <taxon>Planctomycetota</taxon>
        <taxon>Planctomycetia</taxon>
        <taxon>Pirellulales</taxon>
        <taxon>Pirellulaceae</taxon>
        <taxon>Roseimaritima</taxon>
    </lineage>
</organism>
<dbReference type="SMART" id="SM00834">
    <property type="entry name" value="CxxC_CXXC_SSSS"/>
    <property type="match status" value="1"/>
</dbReference>
<accession>A0A517MJE0</accession>
<evidence type="ECO:0000259" key="1">
    <source>
        <dbReference type="SMART" id="SM00834"/>
    </source>
</evidence>
<dbReference type="RefSeq" id="WP_145352932.1">
    <property type="nucleotide sequence ID" value="NZ_CP036262.1"/>
</dbReference>
<dbReference type="KEGG" id="rml:FF011L_38000"/>
<proteinExistence type="predicted"/>
<dbReference type="Proteomes" id="UP000320672">
    <property type="component" value="Chromosome"/>
</dbReference>
<dbReference type="AlphaFoldDB" id="A0A517MJE0"/>
<dbReference type="InterPro" id="IPR013429">
    <property type="entry name" value="Regulatory_FmdB_Zinc_ribbon"/>
</dbReference>